<evidence type="ECO:0000313" key="2">
    <source>
        <dbReference type="Proteomes" id="UP000737171"/>
    </source>
</evidence>
<protein>
    <submittedName>
        <fullName evidence="1">HPr-rel-A system PqqD family peptide chaperone</fullName>
    </submittedName>
</protein>
<proteinExistence type="predicted"/>
<sequence length="85" mass="9489">MQQHWCLDATAEAAWRRWDGECVVHHALSNDTHRLSELAGELLERLHREAVPWTSCALADACDADVEDIDATLHGLAEIGLVLRC</sequence>
<dbReference type="NCBIfam" id="TIGR04353">
    <property type="entry name" value="PqqD_rel_X"/>
    <property type="match status" value="1"/>
</dbReference>
<keyword evidence="2" id="KW-1185">Reference proteome</keyword>
<gene>
    <name evidence="1" type="ORF">HLB44_06050</name>
</gene>
<comment type="caution">
    <text evidence="1">The sequence shown here is derived from an EMBL/GenBank/DDBJ whole genome shotgun (WGS) entry which is preliminary data.</text>
</comment>
<evidence type="ECO:0000313" key="1">
    <source>
        <dbReference type="EMBL" id="NRF66538.1"/>
    </source>
</evidence>
<organism evidence="1 2">
    <name type="scientific">Pseudaquabacterium terrae</name>
    <dbReference type="NCBI Taxonomy" id="2732868"/>
    <lineage>
        <taxon>Bacteria</taxon>
        <taxon>Pseudomonadati</taxon>
        <taxon>Pseudomonadota</taxon>
        <taxon>Betaproteobacteria</taxon>
        <taxon>Burkholderiales</taxon>
        <taxon>Sphaerotilaceae</taxon>
        <taxon>Pseudaquabacterium</taxon>
    </lineage>
</organism>
<dbReference type="Proteomes" id="UP000737171">
    <property type="component" value="Unassembled WGS sequence"/>
</dbReference>
<dbReference type="RefSeq" id="WP_173121665.1">
    <property type="nucleotide sequence ID" value="NZ_JABRWJ010000002.1"/>
</dbReference>
<dbReference type="InterPro" id="IPR027599">
    <property type="entry name" value="PqqD-rel_X"/>
</dbReference>
<name>A0ABX2EDM5_9BURK</name>
<accession>A0ABX2EDM5</accession>
<reference evidence="1 2" key="1">
    <citation type="submission" date="2020-05" db="EMBL/GenBank/DDBJ databases">
        <title>Aquincola sp. isolate from soil.</title>
        <authorList>
            <person name="Han J."/>
            <person name="Kim D.-U."/>
        </authorList>
    </citation>
    <scope>NUCLEOTIDE SEQUENCE [LARGE SCALE GENOMIC DNA]</scope>
    <source>
        <strain evidence="1 2">S2</strain>
    </source>
</reference>
<dbReference type="EMBL" id="JABRWJ010000002">
    <property type="protein sequence ID" value="NRF66538.1"/>
    <property type="molecule type" value="Genomic_DNA"/>
</dbReference>